<evidence type="ECO:0000313" key="1">
    <source>
        <dbReference type="EMBL" id="MBH8577448.1"/>
    </source>
</evidence>
<dbReference type="Proteomes" id="UP000662314">
    <property type="component" value="Unassembled WGS sequence"/>
</dbReference>
<name>A0A8J7IDF2_9NOST</name>
<organism evidence="1 2">
    <name type="scientific">Dendronalium phyllosphericum CENA369</name>
    <dbReference type="NCBI Taxonomy" id="1725256"/>
    <lineage>
        <taxon>Bacteria</taxon>
        <taxon>Bacillati</taxon>
        <taxon>Cyanobacteriota</taxon>
        <taxon>Cyanophyceae</taxon>
        <taxon>Nostocales</taxon>
        <taxon>Nostocaceae</taxon>
        <taxon>Dendronalium</taxon>
        <taxon>Dendronalium phyllosphericum</taxon>
    </lineage>
</organism>
<keyword evidence="2" id="KW-1185">Reference proteome</keyword>
<evidence type="ECO:0008006" key="3">
    <source>
        <dbReference type="Google" id="ProtNLM"/>
    </source>
</evidence>
<gene>
    <name evidence="1" type="ORF">I8752_31675</name>
</gene>
<protein>
    <recommendedName>
        <fullName evidence="3">NYN domain-containing protein</fullName>
    </recommendedName>
</protein>
<comment type="caution">
    <text evidence="1">The sequence shown here is derived from an EMBL/GenBank/DDBJ whole genome shotgun (WGS) entry which is preliminary data.</text>
</comment>
<dbReference type="EMBL" id="JAECZA010000286">
    <property type="protein sequence ID" value="MBH8577448.1"/>
    <property type="molecule type" value="Genomic_DNA"/>
</dbReference>
<reference evidence="1 2" key="1">
    <citation type="journal article" date="2021" name="Int. J. Syst. Evol. Microbiol.">
        <title>Amazonocrinis nigriterrae gen. nov., sp. nov., Atlanticothrix silvestris gen. nov., sp. nov. and Dendronalium phyllosphericum gen. nov., sp. nov., nostocacean cyanobacteria from Brazilian environments.</title>
        <authorList>
            <person name="Alvarenga D.O."/>
            <person name="Andreote A.P.D."/>
            <person name="Branco L.H.Z."/>
            <person name="Delbaje E."/>
            <person name="Cruz R.B."/>
            <person name="Varani A.M."/>
            <person name="Fiore M.F."/>
        </authorList>
    </citation>
    <scope>NUCLEOTIDE SEQUENCE [LARGE SCALE GENOMIC DNA]</scope>
    <source>
        <strain evidence="1 2">CENA369</strain>
    </source>
</reference>
<accession>A0A8J7IDF2</accession>
<evidence type="ECO:0000313" key="2">
    <source>
        <dbReference type="Proteomes" id="UP000662314"/>
    </source>
</evidence>
<sequence>MSNFVYVDNSNVFIEGKRVSAVRKALVANIYDAMNKNIIDNSYRLDFGKLHSFTAGSDPAKIKRAVLFGSRPPANDSLWGIAERAGFETIIVVRNAANKEKKLIQVL</sequence>
<proteinExistence type="predicted"/>
<dbReference type="AlphaFoldDB" id="A0A8J7IDF2"/>
<dbReference type="RefSeq" id="WP_214436142.1">
    <property type="nucleotide sequence ID" value="NZ_CAWPUQ010000222.1"/>
</dbReference>